<dbReference type="Proteomes" id="UP000219338">
    <property type="component" value="Unassembled WGS sequence"/>
</dbReference>
<evidence type="ECO:0000313" key="2">
    <source>
        <dbReference type="Proteomes" id="UP000219338"/>
    </source>
</evidence>
<proteinExistence type="predicted"/>
<dbReference type="EMBL" id="FUEG01000026">
    <property type="protein sequence ID" value="SJL15064.1"/>
    <property type="molecule type" value="Genomic_DNA"/>
</dbReference>
<organism evidence="1 2">
    <name type="scientific">Armillaria ostoyae</name>
    <name type="common">Armillaria root rot fungus</name>
    <dbReference type="NCBI Taxonomy" id="47428"/>
    <lineage>
        <taxon>Eukaryota</taxon>
        <taxon>Fungi</taxon>
        <taxon>Dikarya</taxon>
        <taxon>Basidiomycota</taxon>
        <taxon>Agaricomycotina</taxon>
        <taxon>Agaricomycetes</taxon>
        <taxon>Agaricomycetidae</taxon>
        <taxon>Agaricales</taxon>
        <taxon>Marasmiineae</taxon>
        <taxon>Physalacriaceae</taxon>
        <taxon>Armillaria</taxon>
    </lineage>
</organism>
<keyword evidence="2" id="KW-1185">Reference proteome</keyword>
<reference evidence="2" key="1">
    <citation type="journal article" date="2017" name="Nat. Ecol. Evol.">
        <title>Genome expansion and lineage-specific genetic innovations in the forest pathogenic fungi Armillaria.</title>
        <authorList>
            <person name="Sipos G."/>
            <person name="Prasanna A.N."/>
            <person name="Walter M.C."/>
            <person name="O'Connor E."/>
            <person name="Balint B."/>
            <person name="Krizsan K."/>
            <person name="Kiss B."/>
            <person name="Hess J."/>
            <person name="Varga T."/>
            <person name="Slot J."/>
            <person name="Riley R."/>
            <person name="Boka B."/>
            <person name="Rigling D."/>
            <person name="Barry K."/>
            <person name="Lee J."/>
            <person name="Mihaltcheva S."/>
            <person name="LaButti K."/>
            <person name="Lipzen A."/>
            <person name="Waldron R."/>
            <person name="Moloney N.M."/>
            <person name="Sperisen C."/>
            <person name="Kredics L."/>
            <person name="Vagvoelgyi C."/>
            <person name="Patrignani A."/>
            <person name="Fitzpatrick D."/>
            <person name="Nagy I."/>
            <person name="Doyle S."/>
            <person name="Anderson J.B."/>
            <person name="Grigoriev I.V."/>
            <person name="Gueldener U."/>
            <person name="Muensterkoetter M."/>
            <person name="Nagy L.G."/>
        </authorList>
    </citation>
    <scope>NUCLEOTIDE SEQUENCE [LARGE SCALE GENOMIC DNA]</scope>
    <source>
        <strain evidence="2">C18/9</strain>
    </source>
</reference>
<sequence length="233" mass="25947">MNLTTTHFNVNTVEEHECLGNALKRLLPLINNSSGWRIAEGAELDVIVYDLLSLNAEDNLAAVFSNSERLLEVVSWVPLGTCANFEPCSSFIHVPYRDAGAAGTPESIVITRRIKINIPETISFDLPCKYMMNFITQLALYGLIDNPTITNRDNILVYFAGAGVRYDVKEYFHEDIKPIDAICPIDRGTDLTYHISLREIDGVFSQISWEKGAMMSLDFHGNGNTNSGTRLGN</sequence>
<name>A0A284S258_ARMOS</name>
<protein>
    <submittedName>
        <fullName evidence="1">Uncharacterized protein</fullName>
    </submittedName>
</protein>
<gene>
    <name evidence="1" type="ORF">ARMOST_18546</name>
</gene>
<evidence type="ECO:0000313" key="1">
    <source>
        <dbReference type="EMBL" id="SJL15064.1"/>
    </source>
</evidence>
<accession>A0A284S258</accession>
<dbReference type="AlphaFoldDB" id="A0A284S258"/>